<accession>A0A836A7H4</accession>
<feature type="region of interest" description="Disordered" evidence="1">
    <location>
        <begin position="1"/>
        <end position="69"/>
    </location>
</feature>
<name>A0A836A7H4_SHEEP</name>
<reference evidence="2 3" key="1">
    <citation type="submission" date="2020-12" db="EMBL/GenBank/DDBJ databases">
        <title>De novo assembly of Tibetan sheep genome.</title>
        <authorList>
            <person name="Li X."/>
        </authorList>
    </citation>
    <scope>NUCLEOTIDE SEQUENCE [LARGE SCALE GENOMIC DNA]</scope>
    <source>
        <tissue evidence="2">Heart</tissue>
    </source>
</reference>
<protein>
    <submittedName>
        <fullName evidence="2">Uncharacterized protein</fullName>
    </submittedName>
</protein>
<sequence>MAWEEPLDRSEPRTAQLCWRPKPDLGSSRGAAPAGSRGRRGRASAPRSPSLRWTDHTLKRKGRNRKIPKMFSGNVSPVWHVGSYFPNRGSNLCPLHRECGVLTSGPPEKSSA</sequence>
<feature type="compositionally biased region" description="Basic residues" evidence="1">
    <location>
        <begin position="58"/>
        <end position="68"/>
    </location>
</feature>
<dbReference type="AlphaFoldDB" id="A0A836A7H4"/>
<feature type="compositionally biased region" description="Basic and acidic residues" evidence="1">
    <location>
        <begin position="1"/>
        <end position="12"/>
    </location>
</feature>
<evidence type="ECO:0000256" key="1">
    <source>
        <dbReference type="SAM" id="MobiDB-lite"/>
    </source>
</evidence>
<feature type="compositionally biased region" description="Low complexity" evidence="1">
    <location>
        <begin position="26"/>
        <end position="36"/>
    </location>
</feature>
<proteinExistence type="predicted"/>
<evidence type="ECO:0000313" key="2">
    <source>
        <dbReference type="EMBL" id="KAG5202557.1"/>
    </source>
</evidence>
<dbReference type="Proteomes" id="UP000664991">
    <property type="component" value="Unassembled WGS sequence"/>
</dbReference>
<organism evidence="2 3">
    <name type="scientific">Ovis aries</name>
    <name type="common">Sheep</name>
    <dbReference type="NCBI Taxonomy" id="9940"/>
    <lineage>
        <taxon>Eukaryota</taxon>
        <taxon>Metazoa</taxon>
        <taxon>Chordata</taxon>
        <taxon>Craniata</taxon>
        <taxon>Vertebrata</taxon>
        <taxon>Euteleostomi</taxon>
        <taxon>Mammalia</taxon>
        <taxon>Eutheria</taxon>
        <taxon>Laurasiatheria</taxon>
        <taxon>Artiodactyla</taxon>
        <taxon>Ruminantia</taxon>
        <taxon>Pecora</taxon>
        <taxon>Bovidae</taxon>
        <taxon>Caprinae</taxon>
        <taxon>Ovis</taxon>
    </lineage>
</organism>
<dbReference type="EMBL" id="JAEMGP010000012">
    <property type="protein sequence ID" value="KAG5202557.1"/>
    <property type="molecule type" value="Genomic_DNA"/>
</dbReference>
<comment type="caution">
    <text evidence="2">The sequence shown here is derived from an EMBL/GenBank/DDBJ whole genome shotgun (WGS) entry which is preliminary data.</text>
</comment>
<gene>
    <name evidence="2" type="ORF">JEQ12_003947</name>
</gene>
<evidence type="ECO:0000313" key="3">
    <source>
        <dbReference type="Proteomes" id="UP000664991"/>
    </source>
</evidence>